<keyword evidence="4" id="KW-0812">Transmembrane</keyword>
<keyword evidence="4" id="KW-0472">Membrane</keyword>
<accession>A0A4Q9FB64</accession>
<dbReference type="Proteomes" id="UP000291142">
    <property type="component" value="Unassembled WGS sequence"/>
</dbReference>
<feature type="transmembrane region" description="Helical" evidence="4">
    <location>
        <begin position="55"/>
        <end position="72"/>
    </location>
</feature>
<dbReference type="GO" id="GO:0005524">
    <property type="term" value="F:ATP binding"/>
    <property type="evidence" value="ECO:0007669"/>
    <property type="project" value="UniProtKB-KW"/>
</dbReference>
<evidence type="ECO:0000313" key="6">
    <source>
        <dbReference type="EMBL" id="TBM98984.1"/>
    </source>
</evidence>
<dbReference type="OrthoDB" id="9802448at2"/>
<dbReference type="EMBL" id="SIRT01000018">
    <property type="protein sequence ID" value="TBM98984.1"/>
    <property type="molecule type" value="Genomic_DNA"/>
</dbReference>
<name>A0A4Q9FB64_9FLAO</name>
<keyword evidence="3" id="KW-0238">DNA-binding</keyword>
<dbReference type="Gene3D" id="3.40.50.300">
    <property type="entry name" value="P-loop containing nucleotide triphosphate hydrolases"/>
    <property type="match status" value="1"/>
</dbReference>
<keyword evidence="2" id="KW-0067">ATP-binding</keyword>
<reference evidence="6 7" key="1">
    <citation type="submission" date="2019-02" db="EMBL/GenBank/DDBJ databases">
        <title>Hyunsoonleella sp., isolated from marine sediment.</title>
        <authorList>
            <person name="Liu B.-T."/>
        </authorList>
    </citation>
    <scope>NUCLEOTIDE SEQUENCE [LARGE SCALE GENOMIC DNA]</scope>
    <source>
        <strain evidence="6 7">T58</strain>
    </source>
</reference>
<evidence type="ECO:0000256" key="3">
    <source>
        <dbReference type="ARBA" id="ARBA00023125"/>
    </source>
</evidence>
<evidence type="ECO:0000256" key="2">
    <source>
        <dbReference type="ARBA" id="ARBA00022840"/>
    </source>
</evidence>
<proteinExistence type="predicted"/>
<evidence type="ECO:0000256" key="1">
    <source>
        <dbReference type="ARBA" id="ARBA00022741"/>
    </source>
</evidence>
<gene>
    <name evidence="6" type="ORF">EYD45_15825</name>
</gene>
<dbReference type="PANTHER" id="PTHR11361">
    <property type="entry name" value="DNA MISMATCH REPAIR PROTEIN MUTS FAMILY MEMBER"/>
    <property type="match status" value="1"/>
</dbReference>
<dbReference type="GO" id="GO:0140664">
    <property type="term" value="F:ATP-dependent DNA damage sensor activity"/>
    <property type="evidence" value="ECO:0007669"/>
    <property type="project" value="InterPro"/>
</dbReference>
<dbReference type="SUPFAM" id="SSF52540">
    <property type="entry name" value="P-loop containing nucleoside triphosphate hydrolases"/>
    <property type="match status" value="1"/>
</dbReference>
<evidence type="ECO:0000313" key="7">
    <source>
        <dbReference type="Proteomes" id="UP000291142"/>
    </source>
</evidence>
<dbReference type="GO" id="GO:0030983">
    <property type="term" value="F:mismatched DNA binding"/>
    <property type="evidence" value="ECO:0007669"/>
    <property type="project" value="InterPro"/>
</dbReference>
<dbReference type="InterPro" id="IPR000432">
    <property type="entry name" value="DNA_mismatch_repair_MutS_C"/>
</dbReference>
<sequence>MINSNPKAYYKEHLESYELKSKALYKRMTTLSILRVLVFLVVAFGIYFYFNFWQVAVLLAAIGIGLFVYLLSKHSDVKHQKAFYDALIKINQDELAIASGNFHNRDQGLEFQDPKHFYSLDIDLFGRGSFFQFINRTHINEGKKQLADALKANETKDVKLRQEAIKELASKPKWRQFYGANARLVTVETPATAIVNWLGTYKSFLPNLMQWLPLAFSLCSIAIFIGIISDVIANQSVLLYWLFLGLGLTGIYVKKINQLSSNADKVKDTFRQYAVLLDMIENETFQSELLKQKQHQIQTEKDKASLIFKKLSRSLDALDNRNNIIGAIFGNGFFLTDIKNSYRIEQWIEQYNTKVSDWFEVVSFFDAYNSLGNFSFNHPEYVFPLISKDEHIIKAEGLGHPLLNKDKRVDSDVVIDKEQFFIVTGANMAGKSTFLRTISLHIVMANVGLPVCAKSSVYSPIKLITSMRTSDSLTDDSSYFFSELTRLKFIVDTIKETPYFIVLDEILKGTNSTDKAIGSKKFVEKLVASNATGIIATHDLSLCDIEKELEDVKNYYFDAEIVNDELFFDYTLKEGVCKNMNASFLLKKMEIV</sequence>
<keyword evidence="1" id="KW-0547">Nucleotide-binding</keyword>
<dbReference type="InterPro" id="IPR045076">
    <property type="entry name" value="MutS"/>
</dbReference>
<comment type="caution">
    <text evidence="6">The sequence shown here is derived from an EMBL/GenBank/DDBJ whole genome shotgun (WGS) entry which is preliminary data.</text>
</comment>
<dbReference type="SMART" id="SM00534">
    <property type="entry name" value="MUTSac"/>
    <property type="match status" value="1"/>
</dbReference>
<feature type="transmembrane region" description="Helical" evidence="4">
    <location>
        <begin position="30"/>
        <end position="49"/>
    </location>
</feature>
<feature type="domain" description="DNA mismatch repair proteins mutS family" evidence="5">
    <location>
        <begin position="418"/>
        <end position="590"/>
    </location>
</feature>
<feature type="transmembrane region" description="Helical" evidence="4">
    <location>
        <begin position="238"/>
        <end position="253"/>
    </location>
</feature>
<protein>
    <submittedName>
        <fullName evidence="6">DNA mismatch repair protein MutS</fullName>
    </submittedName>
</protein>
<feature type="transmembrane region" description="Helical" evidence="4">
    <location>
        <begin position="211"/>
        <end position="232"/>
    </location>
</feature>
<evidence type="ECO:0000256" key="4">
    <source>
        <dbReference type="SAM" id="Phobius"/>
    </source>
</evidence>
<dbReference type="PANTHER" id="PTHR11361:SF99">
    <property type="entry name" value="DNA MISMATCH REPAIR PROTEIN"/>
    <property type="match status" value="1"/>
</dbReference>
<evidence type="ECO:0000259" key="5">
    <source>
        <dbReference type="SMART" id="SM00534"/>
    </source>
</evidence>
<keyword evidence="4" id="KW-1133">Transmembrane helix</keyword>
<dbReference type="InterPro" id="IPR027417">
    <property type="entry name" value="P-loop_NTPase"/>
</dbReference>
<keyword evidence="7" id="KW-1185">Reference proteome</keyword>
<dbReference type="RefSeq" id="WP_130965631.1">
    <property type="nucleotide sequence ID" value="NZ_SIRT01000018.1"/>
</dbReference>
<organism evidence="6 7">
    <name type="scientific">Hyunsoonleella flava</name>
    <dbReference type="NCBI Taxonomy" id="2527939"/>
    <lineage>
        <taxon>Bacteria</taxon>
        <taxon>Pseudomonadati</taxon>
        <taxon>Bacteroidota</taxon>
        <taxon>Flavobacteriia</taxon>
        <taxon>Flavobacteriales</taxon>
        <taxon>Flavobacteriaceae</taxon>
    </lineage>
</organism>
<dbReference type="GO" id="GO:0006298">
    <property type="term" value="P:mismatch repair"/>
    <property type="evidence" value="ECO:0007669"/>
    <property type="project" value="InterPro"/>
</dbReference>
<dbReference type="Pfam" id="PF00488">
    <property type="entry name" value="MutS_V"/>
    <property type="match status" value="1"/>
</dbReference>
<dbReference type="AlphaFoldDB" id="A0A4Q9FB64"/>
<dbReference type="GO" id="GO:0005829">
    <property type="term" value="C:cytosol"/>
    <property type="evidence" value="ECO:0007669"/>
    <property type="project" value="TreeGrafter"/>
</dbReference>